<protein>
    <submittedName>
        <fullName evidence="1">Uncharacterized protein</fullName>
    </submittedName>
</protein>
<accession>A0A6C0E176</accession>
<sequence>MHLYKFVKSNTGKYMMSIILGIGLASVFRSVCKGKNCVIYKAPPLEEVDDKIYKFDGKCYKFERVSKKCNQNKKIVEF</sequence>
<dbReference type="AlphaFoldDB" id="A0A6C0E176"/>
<reference evidence="1" key="1">
    <citation type="journal article" date="2020" name="Nature">
        <title>Giant virus diversity and host interactions through global metagenomics.</title>
        <authorList>
            <person name="Schulz F."/>
            <person name="Roux S."/>
            <person name="Paez-Espino D."/>
            <person name="Jungbluth S."/>
            <person name="Walsh D.A."/>
            <person name="Denef V.J."/>
            <person name="McMahon K.D."/>
            <person name="Konstantinidis K.T."/>
            <person name="Eloe-Fadrosh E.A."/>
            <person name="Kyrpides N.C."/>
            <person name="Woyke T."/>
        </authorList>
    </citation>
    <scope>NUCLEOTIDE SEQUENCE</scope>
    <source>
        <strain evidence="1">GVMAG-M-3300023179-114</strain>
    </source>
</reference>
<name>A0A6C0E176_9ZZZZ</name>
<proteinExistence type="predicted"/>
<dbReference type="EMBL" id="MN739721">
    <property type="protein sequence ID" value="QHT22907.1"/>
    <property type="molecule type" value="Genomic_DNA"/>
</dbReference>
<evidence type="ECO:0000313" key="1">
    <source>
        <dbReference type="EMBL" id="QHT22907.1"/>
    </source>
</evidence>
<organism evidence="1">
    <name type="scientific">viral metagenome</name>
    <dbReference type="NCBI Taxonomy" id="1070528"/>
    <lineage>
        <taxon>unclassified sequences</taxon>
        <taxon>metagenomes</taxon>
        <taxon>organismal metagenomes</taxon>
    </lineage>
</organism>